<reference evidence="11 12" key="1">
    <citation type="submission" date="2019-06" db="EMBL/GenBank/DDBJ databases">
        <title>Sequencing the genomes of 1000 actinobacteria strains.</title>
        <authorList>
            <person name="Klenk H.-P."/>
        </authorList>
    </citation>
    <scope>NUCLEOTIDE SEQUENCE [LARGE SCALE GENOMIC DNA]</scope>
    <source>
        <strain evidence="11 12">DSM 24617</strain>
    </source>
</reference>
<proteinExistence type="inferred from homology"/>
<dbReference type="SMART" id="SM00905">
    <property type="entry name" value="FolB"/>
    <property type="match status" value="1"/>
</dbReference>
<keyword evidence="4" id="KW-0808">Transferase</keyword>
<dbReference type="Gene3D" id="3.30.70.560">
    <property type="entry name" value="7,8-Dihydro-6-hydroxymethylpterin-pyrophosphokinase HPPK"/>
    <property type="match status" value="1"/>
</dbReference>
<dbReference type="GO" id="GO:0046654">
    <property type="term" value="P:tetrahydrofolate biosynthetic process"/>
    <property type="evidence" value="ECO:0007669"/>
    <property type="project" value="UniProtKB-UniRule"/>
</dbReference>
<dbReference type="GO" id="GO:0003848">
    <property type="term" value="F:2-amino-4-hydroxy-6-hydroxymethyldihydropteridine diphosphokinase activity"/>
    <property type="evidence" value="ECO:0007669"/>
    <property type="project" value="UniProtKB-EC"/>
</dbReference>
<organism evidence="11 12">
    <name type="scientific">Barrientosiimonas humi</name>
    <dbReference type="NCBI Taxonomy" id="999931"/>
    <lineage>
        <taxon>Bacteria</taxon>
        <taxon>Bacillati</taxon>
        <taxon>Actinomycetota</taxon>
        <taxon>Actinomycetes</taxon>
        <taxon>Micrococcales</taxon>
        <taxon>Dermacoccaceae</taxon>
        <taxon>Barrientosiimonas</taxon>
    </lineage>
</organism>
<dbReference type="NCBIfam" id="TIGR01498">
    <property type="entry name" value="folK"/>
    <property type="match status" value="1"/>
</dbReference>
<dbReference type="InterPro" id="IPR006156">
    <property type="entry name" value="Dihydroneopterin_aldolase"/>
</dbReference>
<dbReference type="SUPFAM" id="SSF55620">
    <property type="entry name" value="Tetrahydrobiopterin biosynthesis enzymes-like"/>
    <property type="match status" value="1"/>
</dbReference>
<dbReference type="NCBIfam" id="TIGR00525">
    <property type="entry name" value="folB"/>
    <property type="match status" value="1"/>
</dbReference>
<keyword evidence="8 9" id="KW-0289">Folate biosynthesis</keyword>
<evidence type="ECO:0000256" key="6">
    <source>
        <dbReference type="ARBA" id="ARBA00022777"/>
    </source>
</evidence>
<feature type="domain" description="7,8-dihydro-6-hydroxymethylpterin-pyrophosphokinase" evidence="10">
    <location>
        <begin position="211"/>
        <end position="222"/>
    </location>
</feature>
<comment type="similarity">
    <text evidence="3">In the N-terminal section; belongs to the DHNA family.</text>
</comment>
<dbReference type="InterPro" id="IPR006157">
    <property type="entry name" value="FolB_dom"/>
</dbReference>
<dbReference type="PANTHER" id="PTHR43071:SF1">
    <property type="entry name" value="2-AMINO-4-HYDROXY-6-HYDROXYMETHYLDIHYDROPTERIDINE PYROPHOSPHOKINASE"/>
    <property type="match status" value="1"/>
</dbReference>
<evidence type="ECO:0000256" key="3">
    <source>
        <dbReference type="ARBA" id="ARBA00009640"/>
    </source>
</evidence>
<dbReference type="CDD" id="cd00483">
    <property type="entry name" value="HPPK"/>
    <property type="match status" value="1"/>
</dbReference>
<keyword evidence="12" id="KW-1185">Reference proteome</keyword>
<dbReference type="NCBIfam" id="TIGR00526">
    <property type="entry name" value="folB_dom"/>
    <property type="match status" value="1"/>
</dbReference>
<dbReference type="EMBL" id="VFOK01000001">
    <property type="protein sequence ID" value="TQL31933.1"/>
    <property type="molecule type" value="Genomic_DNA"/>
</dbReference>
<comment type="pathway">
    <text evidence="9">Cofactor biosynthesis; tetrahydrofolate biosynthesis; 2-amino-4-hydroxy-6-hydroxymethyl-7,8-dihydropteridine diphosphate from 7,8-dihydroneopterin triphosphate: step 3/4.</text>
</comment>
<dbReference type="Gene3D" id="3.30.1130.10">
    <property type="match status" value="1"/>
</dbReference>
<evidence type="ECO:0000256" key="5">
    <source>
        <dbReference type="ARBA" id="ARBA00022741"/>
    </source>
</evidence>
<dbReference type="GO" id="GO:0004150">
    <property type="term" value="F:dihydroneopterin aldolase activity"/>
    <property type="evidence" value="ECO:0007669"/>
    <property type="project" value="UniProtKB-UniRule"/>
</dbReference>
<dbReference type="PANTHER" id="PTHR43071">
    <property type="entry name" value="2-AMINO-4-HYDROXY-6-HYDROXYMETHYLDIHYDROPTERIDINE PYROPHOSPHOKINASE"/>
    <property type="match status" value="1"/>
</dbReference>
<dbReference type="EC" id="4.1.2.25" evidence="9"/>
<dbReference type="EC" id="2.7.6.3" evidence="9"/>
<evidence type="ECO:0000256" key="8">
    <source>
        <dbReference type="ARBA" id="ARBA00022909"/>
    </source>
</evidence>
<dbReference type="GO" id="GO:0005524">
    <property type="term" value="F:ATP binding"/>
    <property type="evidence" value="ECO:0007669"/>
    <property type="project" value="UniProtKB-KW"/>
</dbReference>
<name>A0A542X7V5_9MICO</name>
<comment type="pathway">
    <text evidence="2">Cofactor biosynthesis; tetrahydrofolate biosynthesis; 2-amino-4-hydroxy-6-hydroxymethyl-7,8-dihydropteridine diphosphate from 7,8-dihydroneopterin triphosphate: step 4/4.</text>
</comment>
<keyword evidence="5" id="KW-0547">Nucleotide-binding</keyword>
<comment type="function">
    <text evidence="9">Catalyzes the conversion of 7,8-dihydroneopterin to 6-hydroxymethyl-7,8-dihydropterin.</text>
</comment>
<evidence type="ECO:0000313" key="11">
    <source>
        <dbReference type="EMBL" id="TQL31933.1"/>
    </source>
</evidence>
<accession>A0A542X7V5</accession>
<dbReference type="GO" id="GO:0046656">
    <property type="term" value="P:folic acid biosynthetic process"/>
    <property type="evidence" value="ECO:0007669"/>
    <property type="project" value="UniProtKB-UniRule"/>
</dbReference>
<dbReference type="RefSeq" id="WP_142004102.1">
    <property type="nucleotide sequence ID" value="NZ_CAJTBP010000001.1"/>
</dbReference>
<evidence type="ECO:0000256" key="9">
    <source>
        <dbReference type="RuleBase" id="RU362079"/>
    </source>
</evidence>
<dbReference type="UniPathway" id="UPA00077">
    <property type="reaction ID" value="UER00154"/>
</dbReference>
<dbReference type="AlphaFoldDB" id="A0A542X7V5"/>
<evidence type="ECO:0000256" key="2">
    <source>
        <dbReference type="ARBA" id="ARBA00005051"/>
    </source>
</evidence>
<evidence type="ECO:0000256" key="1">
    <source>
        <dbReference type="ARBA" id="ARBA00000198"/>
    </source>
</evidence>
<keyword evidence="7" id="KW-0067">ATP-binding</keyword>
<keyword evidence="9" id="KW-0456">Lyase</keyword>
<dbReference type="CDD" id="cd00534">
    <property type="entry name" value="DHNA_DHNTPE"/>
    <property type="match status" value="1"/>
</dbReference>
<dbReference type="InterPro" id="IPR035907">
    <property type="entry name" value="Hppk_sf"/>
</dbReference>
<dbReference type="OrthoDB" id="9808041at2"/>
<dbReference type="InterPro" id="IPR000550">
    <property type="entry name" value="Hppk"/>
</dbReference>
<evidence type="ECO:0000256" key="7">
    <source>
        <dbReference type="ARBA" id="ARBA00022840"/>
    </source>
</evidence>
<dbReference type="PROSITE" id="PS00794">
    <property type="entry name" value="HPPK"/>
    <property type="match status" value="1"/>
</dbReference>
<evidence type="ECO:0000256" key="4">
    <source>
        <dbReference type="ARBA" id="ARBA00022679"/>
    </source>
</evidence>
<dbReference type="SUPFAM" id="SSF55083">
    <property type="entry name" value="6-hydroxymethyl-7,8-dihydropterin pyrophosphokinase, HPPK"/>
    <property type="match status" value="1"/>
</dbReference>
<dbReference type="Pfam" id="PF02152">
    <property type="entry name" value="FolB"/>
    <property type="match status" value="1"/>
</dbReference>
<evidence type="ECO:0000313" key="12">
    <source>
        <dbReference type="Proteomes" id="UP000318336"/>
    </source>
</evidence>
<dbReference type="Pfam" id="PF01288">
    <property type="entry name" value="HPPK"/>
    <property type="match status" value="1"/>
</dbReference>
<sequence>MSADRISLTGLRVAACHGVLEHEKTEPQPFVADVLLEIDLRAAGDSDDLARTVSYADVAQETEAILAGPPVDLVETLAERVAAAALRHDPVEAVEVTIHKPKAPAGVTFEPGGGPAVTVRREQDREVVIALGANLGRREHTLLAALGALQALPGLDVVAVSEPFSTAPVGGPEQPDFLNAVAVGRTRLAPWTLLRELHRIEARHGRVRETRWGARTLDLDLIQVGVPGQASEVRSDRADLTLPHPRAHERAFVLAPWAQADPDALLRVDGQVLPVAQVLDGLGEQDVRPGPGWPR</sequence>
<dbReference type="GO" id="GO:0016301">
    <property type="term" value="F:kinase activity"/>
    <property type="evidence" value="ECO:0007669"/>
    <property type="project" value="UniProtKB-KW"/>
</dbReference>
<comment type="caution">
    <text evidence="11">The sequence shown here is derived from an EMBL/GenBank/DDBJ whole genome shotgun (WGS) entry which is preliminary data.</text>
</comment>
<gene>
    <name evidence="11" type="ORF">FB554_0048</name>
</gene>
<dbReference type="InterPro" id="IPR043133">
    <property type="entry name" value="GTP-CH-I_C/QueF"/>
</dbReference>
<comment type="catalytic activity">
    <reaction evidence="9">
        <text>7,8-dihydroneopterin = 6-hydroxymethyl-7,8-dihydropterin + glycolaldehyde</text>
        <dbReference type="Rhea" id="RHEA:10540"/>
        <dbReference type="ChEBI" id="CHEBI:17001"/>
        <dbReference type="ChEBI" id="CHEBI:17071"/>
        <dbReference type="ChEBI" id="CHEBI:44841"/>
        <dbReference type="EC" id="4.1.2.25"/>
    </reaction>
</comment>
<dbReference type="Proteomes" id="UP000318336">
    <property type="component" value="Unassembled WGS sequence"/>
</dbReference>
<comment type="catalytic activity">
    <reaction evidence="1">
        <text>6-hydroxymethyl-7,8-dihydropterin + ATP = (7,8-dihydropterin-6-yl)methyl diphosphate + AMP + H(+)</text>
        <dbReference type="Rhea" id="RHEA:11412"/>
        <dbReference type="ChEBI" id="CHEBI:15378"/>
        <dbReference type="ChEBI" id="CHEBI:30616"/>
        <dbReference type="ChEBI" id="CHEBI:44841"/>
        <dbReference type="ChEBI" id="CHEBI:72950"/>
        <dbReference type="ChEBI" id="CHEBI:456215"/>
        <dbReference type="EC" id="2.7.6.3"/>
    </reaction>
</comment>
<keyword evidence="6 11" id="KW-0418">Kinase</keyword>
<protein>
    <recommendedName>
        <fullName evidence="9">Bifunctional folate synthesis protein</fullName>
    </recommendedName>
    <domain>
        <recommendedName>
            <fullName evidence="9">Dihydroneopterin aldolase</fullName>
            <shortName evidence="9">DHNA</shortName>
            <ecNumber evidence="9">4.1.2.25</ecNumber>
        </recommendedName>
        <alternativeName>
            <fullName evidence="9">7,8-dihydroneopterin aldolase</fullName>
        </alternativeName>
    </domain>
    <domain>
        <recommendedName>
            <fullName evidence="9">2-amino-4-hydroxy-6-hydroxymethyldihydropteridine pyrophosphokinase</fullName>
            <ecNumber evidence="9">2.7.6.3</ecNumber>
        </recommendedName>
        <alternativeName>
            <fullName evidence="9">6-hydroxymethyl-7,8-dihydropterin pyrophosphokinase</fullName>
            <shortName evidence="9">PPPK</shortName>
        </alternativeName>
        <alternativeName>
            <fullName evidence="9">7,8-dihydro-6-hydroxymethylpterin pyrophosphokinase</fullName>
            <shortName evidence="9">HPPK</shortName>
        </alternativeName>
    </domain>
</protein>
<comment type="similarity">
    <text evidence="9">Belongs to the DHNA family.</text>
</comment>
<evidence type="ECO:0000259" key="10">
    <source>
        <dbReference type="PROSITE" id="PS00794"/>
    </source>
</evidence>